<dbReference type="RefSeq" id="WP_046860840.1">
    <property type="nucleotide sequence ID" value="NZ_CP011412.1"/>
</dbReference>
<gene>
    <name evidence="1" type="ORF">AAY24_17975</name>
</gene>
<proteinExistence type="predicted"/>
<dbReference type="AlphaFoldDB" id="A0A0F7K2X1"/>
<keyword evidence="2" id="KW-1185">Reference proteome</keyword>
<dbReference type="EMBL" id="CP011412">
    <property type="protein sequence ID" value="AKH21919.1"/>
    <property type="molecule type" value="Genomic_DNA"/>
</dbReference>
<dbReference type="Proteomes" id="UP000034410">
    <property type="component" value="Chromosome"/>
</dbReference>
<dbReference type="OrthoDB" id="7959514at2"/>
<dbReference type="KEGG" id="seds:AAY24_17975"/>
<evidence type="ECO:0000313" key="2">
    <source>
        <dbReference type="Proteomes" id="UP000034410"/>
    </source>
</evidence>
<evidence type="ECO:0000313" key="1">
    <source>
        <dbReference type="EMBL" id="AKH21919.1"/>
    </source>
</evidence>
<sequence length="247" mass="28477">MKRIIKWFTALAAILVGLYAVTTGFGIWASHETGKRFDIGYGTSTSPKLVHLEIGYKVFAIPQNYIWSREDWKGGKVQGVNLHALWPDFEPYTEANRYEFDKPGWNRKMDILLREHNIPGSRTSRTSMTRREIYDRILYDYAAQKPRIARELQGPFGLKIQHLSPPRISGDEIYTGRKANGDFYWVQCGQEGKHEFPSCSTYVEYSKYVTIHYSFSRKDLNNWQGIDDAVVAFVNSFEANTKQGGLQ</sequence>
<organism evidence="1 2">
    <name type="scientific">Sedimenticola thiotaurini</name>
    <dbReference type="NCBI Taxonomy" id="1543721"/>
    <lineage>
        <taxon>Bacteria</taxon>
        <taxon>Pseudomonadati</taxon>
        <taxon>Pseudomonadota</taxon>
        <taxon>Gammaproteobacteria</taxon>
        <taxon>Chromatiales</taxon>
        <taxon>Sedimenticolaceae</taxon>
        <taxon>Sedimenticola</taxon>
    </lineage>
</organism>
<accession>A0A0F7K2X1</accession>
<name>A0A0F7K2X1_9GAMM</name>
<reference evidence="1 2" key="1">
    <citation type="journal article" date="2015" name="Genome Announc.">
        <title>Complete Genome Sequence of Sedimenticola thiotaurini Strain SIP-G1, a Polyphosphate- and Polyhydroxyalkanoate-Accumulating Sulfur-Oxidizing Gammaproteobacterium Isolated from Salt Marsh Sediments.</title>
        <authorList>
            <person name="Flood B.E."/>
            <person name="Jones D.S."/>
            <person name="Bailey J.V."/>
        </authorList>
    </citation>
    <scope>NUCLEOTIDE SEQUENCE [LARGE SCALE GENOMIC DNA]</scope>
    <source>
        <strain evidence="1 2">SIP-G1</strain>
    </source>
</reference>
<protein>
    <submittedName>
        <fullName evidence="1">Uncharacterized protein</fullName>
    </submittedName>
</protein>